<gene>
    <name evidence="2" type="ORF">AMPC_27590</name>
</gene>
<dbReference type="RefSeq" id="WP_248341921.1">
    <property type="nucleotide sequence ID" value="NZ_AP025592.1"/>
</dbReference>
<evidence type="ECO:0000313" key="2">
    <source>
        <dbReference type="EMBL" id="BDG09646.1"/>
    </source>
</evidence>
<proteinExistence type="predicted"/>
<sequence>MISSTVLPVLLAVSMQPTSPNLPVFGGGKLVNIFDDDAALTNASAHVAWSLALPLGGYAVGGRRGMWIAGLSWIGAAFLTETFFHAPPRPGAAYPSEVRADLLTKVVPCAAVLAWDLLRARRAGPGLDEDAETARKARERLAAKATLAREGAVGFPEGANALLAGAAEVGPGEPARGQPYAAATIVKGGNRTRNCVPRQGPSPTSSVPPSRCTASSMSDTSPSSGMAVAPSSTATTSSPSAEVASTRSQRQPGEPEALILSLE</sequence>
<organism evidence="2 3">
    <name type="scientific">Anaeromyxobacter paludicola</name>
    <dbReference type="NCBI Taxonomy" id="2918171"/>
    <lineage>
        <taxon>Bacteria</taxon>
        <taxon>Pseudomonadati</taxon>
        <taxon>Myxococcota</taxon>
        <taxon>Myxococcia</taxon>
        <taxon>Myxococcales</taxon>
        <taxon>Cystobacterineae</taxon>
        <taxon>Anaeromyxobacteraceae</taxon>
        <taxon>Anaeromyxobacter</taxon>
    </lineage>
</organism>
<evidence type="ECO:0000256" key="1">
    <source>
        <dbReference type="SAM" id="MobiDB-lite"/>
    </source>
</evidence>
<accession>A0ABM7XCQ4</accession>
<feature type="compositionally biased region" description="Low complexity" evidence="1">
    <location>
        <begin position="215"/>
        <end position="246"/>
    </location>
</feature>
<dbReference type="Proteomes" id="UP001162734">
    <property type="component" value="Chromosome"/>
</dbReference>
<evidence type="ECO:0000313" key="3">
    <source>
        <dbReference type="Proteomes" id="UP001162734"/>
    </source>
</evidence>
<keyword evidence="3" id="KW-1185">Reference proteome</keyword>
<dbReference type="EMBL" id="AP025592">
    <property type="protein sequence ID" value="BDG09646.1"/>
    <property type="molecule type" value="Genomic_DNA"/>
</dbReference>
<reference evidence="3" key="1">
    <citation type="journal article" date="2022" name="Int. J. Syst. Evol. Microbiol.">
        <title>Anaeromyxobacter oryzae sp. nov., Anaeromyxobacter diazotrophicus sp. nov. and Anaeromyxobacter paludicola sp. nov., isolated from paddy soils.</title>
        <authorList>
            <person name="Itoh H."/>
            <person name="Xu Z."/>
            <person name="Mise K."/>
            <person name="Masuda Y."/>
            <person name="Ushijima N."/>
            <person name="Hayakawa C."/>
            <person name="Shiratori Y."/>
            <person name="Senoo K."/>
        </authorList>
    </citation>
    <scope>NUCLEOTIDE SEQUENCE [LARGE SCALE GENOMIC DNA]</scope>
    <source>
        <strain evidence="3">Red630</strain>
    </source>
</reference>
<protein>
    <submittedName>
        <fullName evidence="2">Uncharacterized protein</fullName>
    </submittedName>
</protein>
<feature type="region of interest" description="Disordered" evidence="1">
    <location>
        <begin position="191"/>
        <end position="263"/>
    </location>
</feature>
<name>A0ABM7XCQ4_9BACT</name>
<feature type="compositionally biased region" description="Polar residues" evidence="1">
    <location>
        <begin position="201"/>
        <end position="214"/>
    </location>
</feature>